<keyword evidence="1" id="KW-1133">Transmembrane helix</keyword>
<organism evidence="2 3">
    <name type="scientific">Sideroxydans lithotrophicus (strain ES-1)</name>
    <dbReference type="NCBI Taxonomy" id="580332"/>
    <lineage>
        <taxon>Bacteria</taxon>
        <taxon>Pseudomonadati</taxon>
        <taxon>Pseudomonadota</taxon>
        <taxon>Betaproteobacteria</taxon>
        <taxon>Nitrosomonadales</taxon>
        <taxon>Gallionellaceae</taxon>
        <taxon>Sideroxydans</taxon>
    </lineage>
</organism>
<gene>
    <name evidence="2" type="ordered locus">Slit_0893</name>
</gene>
<dbReference type="AlphaFoldDB" id="D5CPW7"/>
<keyword evidence="1" id="KW-0472">Membrane</keyword>
<dbReference type="STRING" id="580332.Slit_0893"/>
<dbReference type="RefSeq" id="WP_013029029.1">
    <property type="nucleotide sequence ID" value="NC_013959.1"/>
</dbReference>
<reference evidence="2 3" key="1">
    <citation type="submission" date="2010-03" db="EMBL/GenBank/DDBJ databases">
        <title>Complete sequence of Sideroxydans lithotrophicus ES-1.</title>
        <authorList>
            <consortium name="US DOE Joint Genome Institute"/>
            <person name="Lucas S."/>
            <person name="Copeland A."/>
            <person name="Lapidus A."/>
            <person name="Cheng J.-F."/>
            <person name="Bruce D."/>
            <person name="Goodwin L."/>
            <person name="Pitluck S."/>
            <person name="Munk A.C."/>
            <person name="Detter J.C."/>
            <person name="Han C."/>
            <person name="Tapia R."/>
            <person name="Larimer F."/>
            <person name="Land M."/>
            <person name="Hauser L."/>
            <person name="Kyrpides N."/>
            <person name="Ivanova N."/>
            <person name="Emerson D."/>
            <person name="Woyke T."/>
        </authorList>
    </citation>
    <scope>NUCLEOTIDE SEQUENCE [LARGE SCALE GENOMIC DNA]</scope>
    <source>
        <strain evidence="2 3">ES-1</strain>
    </source>
</reference>
<evidence type="ECO:0000313" key="2">
    <source>
        <dbReference type="EMBL" id="ADE11131.1"/>
    </source>
</evidence>
<name>D5CPW7_SIDLE</name>
<dbReference type="Proteomes" id="UP000001625">
    <property type="component" value="Chromosome"/>
</dbReference>
<evidence type="ECO:0000313" key="3">
    <source>
        <dbReference type="Proteomes" id="UP000001625"/>
    </source>
</evidence>
<keyword evidence="3" id="KW-1185">Reference proteome</keyword>
<accession>D5CPW7</accession>
<keyword evidence="1" id="KW-0812">Transmembrane</keyword>
<evidence type="ECO:0000256" key="1">
    <source>
        <dbReference type="SAM" id="Phobius"/>
    </source>
</evidence>
<dbReference type="KEGG" id="slt:Slit_0893"/>
<protein>
    <submittedName>
        <fullName evidence="2">Uncharacterized protein</fullName>
    </submittedName>
</protein>
<dbReference type="EMBL" id="CP001965">
    <property type="protein sequence ID" value="ADE11131.1"/>
    <property type="molecule type" value="Genomic_DNA"/>
</dbReference>
<dbReference type="HOGENOM" id="CLU_3140683_0_0_4"/>
<proteinExistence type="predicted"/>
<sequence length="49" mass="5068" precursor="true">MKRSFGSLLLGIWLFVSGLAHLLHLSFSGMGVAMAVIATIAGALLILGL</sequence>
<feature type="transmembrane region" description="Helical" evidence="1">
    <location>
        <begin position="30"/>
        <end position="48"/>
    </location>
</feature>